<feature type="transmembrane region" description="Helical" evidence="1">
    <location>
        <begin position="526"/>
        <end position="549"/>
    </location>
</feature>
<evidence type="ECO:0000313" key="4">
    <source>
        <dbReference type="EMBL" id="SIS52579.1"/>
    </source>
</evidence>
<organism evidence="4 5">
    <name type="scientific">Zobellia uliginosa</name>
    <dbReference type="NCBI Taxonomy" id="143224"/>
    <lineage>
        <taxon>Bacteria</taxon>
        <taxon>Pseudomonadati</taxon>
        <taxon>Bacteroidota</taxon>
        <taxon>Flavobacteriia</taxon>
        <taxon>Flavobacteriales</taxon>
        <taxon>Flavobacteriaceae</taxon>
        <taxon>Zobellia</taxon>
    </lineage>
</organism>
<keyword evidence="1" id="KW-0472">Membrane</keyword>
<evidence type="ECO:0000259" key="2">
    <source>
        <dbReference type="Pfam" id="PF09822"/>
    </source>
</evidence>
<dbReference type="Proteomes" id="UP000185728">
    <property type="component" value="Unassembled WGS sequence"/>
</dbReference>
<comment type="caution">
    <text evidence="4">The sequence shown here is derived from an EMBL/GenBank/DDBJ whole genome shotgun (WGS) entry which is preliminary data.</text>
</comment>
<keyword evidence="5" id="KW-1185">Reference proteome</keyword>
<dbReference type="Pfam" id="PF23357">
    <property type="entry name" value="DUF7088"/>
    <property type="match status" value="1"/>
</dbReference>
<dbReference type="InterPro" id="IPR019196">
    <property type="entry name" value="ABC_transp_unknown"/>
</dbReference>
<feature type="domain" description="ABC-type uncharacterised transport system" evidence="2">
    <location>
        <begin position="186"/>
        <end position="492"/>
    </location>
</feature>
<keyword evidence="1" id="KW-1133">Transmembrane helix</keyword>
<keyword evidence="1" id="KW-0812">Transmembrane</keyword>
<reference evidence="4 5" key="1">
    <citation type="submission" date="2017-01" db="EMBL/GenBank/DDBJ databases">
        <authorList>
            <person name="Varghese N."/>
            <person name="Submissions S."/>
        </authorList>
    </citation>
    <scope>NUCLEOTIDE SEQUENCE [LARGE SCALE GENOMIC DNA]</scope>
    <source>
        <strain evidence="4 5">DSM 2061</strain>
    </source>
</reference>
<dbReference type="InterPro" id="IPR019863">
    <property type="entry name" value="Motility-assoc_ABC-rel_GldG"/>
</dbReference>
<gene>
    <name evidence="4" type="ORF">SAMN05421766_102562</name>
</gene>
<proteinExistence type="predicted"/>
<sequence>MKKNAIGVVAALIVLLIINFASGWVYTRFDLTEDQRYTLSQEALNTVEKFEQPVIVDVLLEGNLPPEFLRLKTETRQLLEEFASKNNNIKFNFVDPLEDAENIEGTLTDLQALGLKPAQVTVEDNGKVSQEIVFPWAMVNYKNKTVKVPLLKNKLGASTEDRVNNSVQNLEYAFTDAFAKVNLTEKKRVAILKGNGELDDIYLADFLTSIREYYNIGAITLDSVANNPQGTLDQLKEFDLALIAKPTEAFTDAEKYVLDQYIVNGGKSMWLIDQVNMELDSLLNQSGTAMALPRDLNLTDFFFKYGVRINSNLVNDMYFTQIVIALGEGNDSQYNPVPWYYHPMVFSKNDHPINNNLEAIRFQFANSIDILDNSNKKTILLSSSPLSKLDGTPKQISLDPIALNTPPDKERYNKGNNPLAVLITGKFTSAFANRVKPVALKGSLEQGQENAMLVISDGDIIRNQVRNNRPLELGYDKWTNNYYGNKEFLINALNYLLDEKGLINIRNKKVAVPLMDAKKIADQKSYWQLINIGLPVGLTLLFGAFFNYFRKRKYGA</sequence>
<accession>A0ABY1KS40</accession>
<dbReference type="RefSeq" id="WP_076454289.1">
    <property type="nucleotide sequence ID" value="NZ_FTOB01000002.1"/>
</dbReference>
<name>A0ABY1KS40_9FLAO</name>
<dbReference type="InterPro" id="IPR055396">
    <property type="entry name" value="DUF7088"/>
</dbReference>
<protein>
    <submittedName>
        <fullName evidence="4">Protein involved in gliding motility GldG</fullName>
    </submittedName>
</protein>
<dbReference type="NCBIfam" id="TIGR03521">
    <property type="entry name" value="GldG"/>
    <property type="match status" value="1"/>
</dbReference>
<evidence type="ECO:0000313" key="5">
    <source>
        <dbReference type="Proteomes" id="UP000185728"/>
    </source>
</evidence>
<dbReference type="Pfam" id="PF09822">
    <property type="entry name" value="ABC_transp_aux"/>
    <property type="match status" value="1"/>
</dbReference>
<evidence type="ECO:0000259" key="3">
    <source>
        <dbReference type="Pfam" id="PF23357"/>
    </source>
</evidence>
<feature type="domain" description="DUF7088" evidence="3">
    <location>
        <begin position="33"/>
        <end position="139"/>
    </location>
</feature>
<evidence type="ECO:0000256" key="1">
    <source>
        <dbReference type="SAM" id="Phobius"/>
    </source>
</evidence>
<dbReference type="EMBL" id="FTOB01000002">
    <property type="protein sequence ID" value="SIS52579.1"/>
    <property type="molecule type" value="Genomic_DNA"/>
</dbReference>